<dbReference type="InterPro" id="IPR017476">
    <property type="entry name" value="UDP-Glc/GDP-Man"/>
</dbReference>
<dbReference type="PIRSF" id="PIRSF500134">
    <property type="entry name" value="UDPglc_DH_bac"/>
    <property type="match status" value="1"/>
</dbReference>
<dbReference type="AlphaFoldDB" id="A0A1F7URS8"/>
<comment type="similarity">
    <text evidence="2 7">Belongs to the UDP-glucose/GDP-mannose dehydrogenase family.</text>
</comment>
<feature type="binding site" evidence="9">
    <location>
        <position position="320"/>
    </location>
    <ligand>
        <name>substrate</name>
    </ligand>
</feature>
<dbReference type="Gene3D" id="1.20.5.100">
    <property type="entry name" value="Cytochrome c1, transmembrane anchor, C-terminal"/>
    <property type="match status" value="1"/>
</dbReference>
<dbReference type="Proteomes" id="UP000176846">
    <property type="component" value="Unassembled WGS sequence"/>
</dbReference>
<feature type="binding site" evidence="10">
    <location>
        <position position="121"/>
    </location>
    <ligand>
        <name>NAD(+)</name>
        <dbReference type="ChEBI" id="CHEBI:57540"/>
    </ligand>
</feature>
<dbReference type="GO" id="GO:0006065">
    <property type="term" value="P:UDP-glucuronate biosynthetic process"/>
    <property type="evidence" value="ECO:0007669"/>
    <property type="project" value="UniProtKB-UniPathway"/>
</dbReference>
<dbReference type="InterPro" id="IPR014026">
    <property type="entry name" value="UDP-Glc/GDP-Man_DH_dimer"/>
</dbReference>
<feature type="binding site" evidence="10">
    <location>
        <position position="35"/>
    </location>
    <ligand>
        <name>NAD(+)</name>
        <dbReference type="ChEBI" id="CHEBI:57540"/>
    </ligand>
</feature>
<feature type="binding site" evidence="9">
    <location>
        <begin position="151"/>
        <end position="154"/>
    </location>
    <ligand>
        <name>substrate</name>
    </ligand>
</feature>
<evidence type="ECO:0000256" key="7">
    <source>
        <dbReference type="PIRNR" id="PIRNR000124"/>
    </source>
</evidence>
<feature type="binding site" evidence="9">
    <location>
        <position position="256"/>
    </location>
    <ligand>
        <name>substrate</name>
    </ligand>
</feature>
<feature type="binding site" evidence="10">
    <location>
        <position position="154"/>
    </location>
    <ligand>
        <name>NAD(+)</name>
        <dbReference type="ChEBI" id="CHEBI:57540"/>
    </ligand>
</feature>
<dbReference type="SUPFAM" id="SSF52413">
    <property type="entry name" value="UDP-glucose/GDP-mannose dehydrogenase C-terminal domain"/>
    <property type="match status" value="1"/>
</dbReference>
<comment type="pathway">
    <text evidence="1">Nucleotide-sugar biosynthesis; UDP-alpha-D-glucuronate biosynthesis; UDP-alpha-D-glucuronate from UDP-alpha-D-glucose: step 1/1.</text>
</comment>
<name>A0A1F7URS8_9BACT</name>
<keyword evidence="4 7" id="KW-0560">Oxidoreductase</keyword>
<dbReference type="UniPathway" id="UPA00038">
    <property type="reaction ID" value="UER00491"/>
</dbReference>
<dbReference type="InterPro" id="IPR036220">
    <property type="entry name" value="UDP-Glc/GDP-Man_DH_C_sf"/>
</dbReference>
<dbReference type="SMART" id="SM00984">
    <property type="entry name" value="UDPG_MGDP_dh_C"/>
    <property type="match status" value="1"/>
</dbReference>
<dbReference type="InterPro" id="IPR014027">
    <property type="entry name" value="UDP-Glc/GDP-Man_DH_C"/>
</dbReference>
<feature type="domain" description="UDP-glucose/GDP-mannose dehydrogenase C-terminal" evidence="11">
    <location>
        <begin position="313"/>
        <end position="414"/>
    </location>
</feature>
<dbReference type="PANTHER" id="PTHR43750">
    <property type="entry name" value="UDP-GLUCOSE 6-DEHYDROGENASE TUAD"/>
    <property type="match status" value="1"/>
</dbReference>
<evidence type="ECO:0000313" key="12">
    <source>
        <dbReference type="EMBL" id="OGL80976.1"/>
    </source>
</evidence>
<evidence type="ECO:0000256" key="3">
    <source>
        <dbReference type="ARBA" id="ARBA00012954"/>
    </source>
</evidence>
<dbReference type="InterPro" id="IPR008927">
    <property type="entry name" value="6-PGluconate_DH-like_C_sf"/>
</dbReference>
<dbReference type="InterPro" id="IPR001732">
    <property type="entry name" value="UDP-Glc/GDP-Man_DH_N"/>
</dbReference>
<feature type="binding site" evidence="10">
    <location>
        <position position="262"/>
    </location>
    <ligand>
        <name>NAD(+)</name>
        <dbReference type="ChEBI" id="CHEBI:57540"/>
    </ligand>
</feature>
<dbReference type="PIRSF" id="PIRSF000124">
    <property type="entry name" value="UDPglc_GDPman_dh"/>
    <property type="match status" value="1"/>
</dbReference>
<dbReference type="SUPFAM" id="SSF51735">
    <property type="entry name" value="NAD(P)-binding Rossmann-fold domains"/>
    <property type="match status" value="1"/>
</dbReference>
<dbReference type="Pfam" id="PF03721">
    <property type="entry name" value="UDPG_MGDP_dh_N"/>
    <property type="match status" value="1"/>
</dbReference>
<comment type="caution">
    <text evidence="12">The sequence shown here is derived from an EMBL/GenBank/DDBJ whole genome shotgun (WGS) entry which is preliminary data.</text>
</comment>
<organism evidence="12 13">
    <name type="scientific">Candidatus Uhrbacteria bacterium RIFCSPLOWO2_01_FULL_47_25</name>
    <dbReference type="NCBI Taxonomy" id="1802402"/>
    <lineage>
        <taxon>Bacteria</taxon>
        <taxon>Candidatus Uhriibacteriota</taxon>
    </lineage>
</organism>
<dbReference type="InterPro" id="IPR028357">
    <property type="entry name" value="UDPglc_DH_bac"/>
</dbReference>
<sequence>MKLAIVGAGYVGLTSAAVFSDLGHTVYAVMRNRAKMNKLQQGDLPIYEPGLEEVVRRNGAVGRLIPTLDYSEAVSESEVVFLCVGTPSLPSGEADLSQIDTAVAEVAKHLQSYTVIVNKSTVPIGTAERVRKIVKEINPSAQFDMASCPEFLREGTALKDTLEPDRVVIGTNSRRAQELLLAVHEKLPGERVLTDIKSAEMIKYASNAFLATKISFINEIANVCEQVGADIKDVAYGMGLDKRIGKYFLDAGLGWGGSCFPKDVRALHNIALTNDYDFKLLKAVIDVNNDQRYRAVTKVRQAVGGNLDGQEIAVLGLAFKPDTDDIRDSPAIQIIHLLLKEGARVRVYDPVAMENSRQKLSGVVFAPDATSALEGAMVVLLATEWGEFKDLDWQSLKQVVAAPRLIDGRNMLDPIKMRTLGWHYVGVGRP</sequence>
<dbReference type="Pfam" id="PF00984">
    <property type="entry name" value="UDPG_MGDP_dh"/>
    <property type="match status" value="1"/>
</dbReference>
<evidence type="ECO:0000256" key="9">
    <source>
        <dbReference type="PIRSR" id="PIRSR500134-2"/>
    </source>
</evidence>
<gene>
    <name evidence="12" type="ORF">A2936_03265</name>
</gene>
<comment type="catalytic activity">
    <reaction evidence="6 7">
        <text>UDP-alpha-D-glucose + 2 NAD(+) + H2O = UDP-alpha-D-glucuronate + 2 NADH + 3 H(+)</text>
        <dbReference type="Rhea" id="RHEA:23596"/>
        <dbReference type="ChEBI" id="CHEBI:15377"/>
        <dbReference type="ChEBI" id="CHEBI:15378"/>
        <dbReference type="ChEBI" id="CHEBI:57540"/>
        <dbReference type="ChEBI" id="CHEBI:57945"/>
        <dbReference type="ChEBI" id="CHEBI:58052"/>
        <dbReference type="ChEBI" id="CHEBI:58885"/>
        <dbReference type="EC" id="1.1.1.22"/>
    </reaction>
</comment>
<dbReference type="PANTHER" id="PTHR43750:SF3">
    <property type="entry name" value="UDP-GLUCOSE 6-DEHYDROGENASE TUAD"/>
    <property type="match status" value="1"/>
</dbReference>
<protein>
    <recommendedName>
        <fullName evidence="3 7">UDP-glucose 6-dehydrogenase</fullName>
        <ecNumber evidence="3 7">1.1.1.22</ecNumber>
    </recommendedName>
</protein>
<feature type="binding site" evidence="10">
    <location>
        <position position="327"/>
    </location>
    <ligand>
        <name>NAD(+)</name>
        <dbReference type="ChEBI" id="CHEBI:57540"/>
    </ligand>
</feature>
<dbReference type="InterPro" id="IPR036291">
    <property type="entry name" value="NAD(P)-bd_dom_sf"/>
</dbReference>
<keyword evidence="5 7" id="KW-0520">NAD</keyword>
<evidence type="ECO:0000259" key="11">
    <source>
        <dbReference type="SMART" id="SM00984"/>
    </source>
</evidence>
<evidence type="ECO:0000313" key="13">
    <source>
        <dbReference type="Proteomes" id="UP000176846"/>
    </source>
</evidence>
<feature type="active site" description="Nucleophile" evidence="8">
    <location>
        <position position="259"/>
    </location>
</feature>
<dbReference type="GO" id="GO:0000271">
    <property type="term" value="P:polysaccharide biosynthetic process"/>
    <property type="evidence" value="ECO:0007669"/>
    <property type="project" value="InterPro"/>
</dbReference>
<dbReference type="EMBL" id="MGEK01000035">
    <property type="protein sequence ID" value="OGL80976.1"/>
    <property type="molecule type" value="Genomic_DNA"/>
</dbReference>
<dbReference type="NCBIfam" id="TIGR03026">
    <property type="entry name" value="NDP-sugDHase"/>
    <property type="match status" value="1"/>
</dbReference>
<feature type="binding site" evidence="10">
    <location>
        <position position="86"/>
    </location>
    <ligand>
        <name>NAD(+)</name>
        <dbReference type="ChEBI" id="CHEBI:57540"/>
    </ligand>
</feature>
<evidence type="ECO:0000256" key="5">
    <source>
        <dbReference type="ARBA" id="ARBA00023027"/>
    </source>
</evidence>
<evidence type="ECO:0000256" key="6">
    <source>
        <dbReference type="ARBA" id="ARBA00047473"/>
    </source>
</evidence>
<evidence type="ECO:0000256" key="10">
    <source>
        <dbReference type="PIRSR" id="PIRSR500134-3"/>
    </source>
</evidence>
<dbReference type="GO" id="GO:0051287">
    <property type="term" value="F:NAD binding"/>
    <property type="evidence" value="ECO:0007669"/>
    <property type="project" value="InterPro"/>
</dbReference>
<feature type="binding site" evidence="9">
    <location>
        <begin position="248"/>
        <end position="252"/>
    </location>
    <ligand>
        <name>substrate</name>
    </ligand>
</feature>
<proteinExistence type="inferred from homology"/>
<evidence type="ECO:0000256" key="8">
    <source>
        <dbReference type="PIRSR" id="PIRSR500134-1"/>
    </source>
</evidence>
<dbReference type="GO" id="GO:0003979">
    <property type="term" value="F:UDP-glucose 6-dehydrogenase activity"/>
    <property type="evidence" value="ECO:0007669"/>
    <property type="project" value="UniProtKB-EC"/>
</dbReference>
<reference evidence="12 13" key="1">
    <citation type="journal article" date="2016" name="Nat. Commun.">
        <title>Thousands of microbial genomes shed light on interconnected biogeochemical processes in an aquifer system.</title>
        <authorList>
            <person name="Anantharaman K."/>
            <person name="Brown C.T."/>
            <person name="Hug L.A."/>
            <person name="Sharon I."/>
            <person name="Castelle C.J."/>
            <person name="Probst A.J."/>
            <person name="Thomas B.C."/>
            <person name="Singh A."/>
            <person name="Wilkins M.J."/>
            <person name="Karaoz U."/>
            <person name="Brodie E.L."/>
            <person name="Williams K.H."/>
            <person name="Hubbard S.S."/>
            <person name="Banfield J.F."/>
        </authorList>
    </citation>
    <scope>NUCLEOTIDE SEQUENCE [LARGE SCALE GENOMIC DNA]</scope>
</reference>
<dbReference type="Gene3D" id="3.40.50.720">
    <property type="entry name" value="NAD(P)-binding Rossmann-like Domain"/>
    <property type="match status" value="2"/>
</dbReference>
<accession>A0A1F7URS8</accession>
<evidence type="ECO:0000256" key="1">
    <source>
        <dbReference type="ARBA" id="ARBA00004701"/>
    </source>
</evidence>
<evidence type="ECO:0000256" key="4">
    <source>
        <dbReference type="ARBA" id="ARBA00023002"/>
    </source>
</evidence>
<dbReference type="SUPFAM" id="SSF48179">
    <property type="entry name" value="6-phosphogluconate dehydrogenase C-terminal domain-like"/>
    <property type="match status" value="1"/>
</dbReference>
<dbReference type="Pfam" id="PF03720">
    <property type="entry name" value="UDPG_MGDP_dh_C"/>
    <property type="match status" value="1"/>
</dbReference>
<feature type="binding site" evidence="9">
    <location>
        <position position="203"/>
    </location>
    <ligand>
        <name>substrate</name>
    </ligand>
</feature>
<dbReference type="EC" id="1.1.1.22" evidence="3 7"/>
<evidence type="ECO:0000256" key="2">
    <source>
        <dbReference type="ARBA" id="ARBA00006601"/>
    </source>
</evidence>